<evidence type="ECO:0000313" key="2">
    <source>
        <dbReference type="Proteomes" id="UP000230189"/>
    </source>
</evidence>
<dbReference type="EMBL" id="KT124227">
    <property type="protein sequence ID" value="AKY03452.1"/>
    <property type="molecule type" value="Genomic_DNA"/>
</dbReference>
<keyword evidence="2" id="KW-1185">Reference proteome</keyword>
<dbReference type="Proteomes" id="UP000230189">
    <property type="component" value="Segment"/>
</dbReference>
<organism evidence="1 2">
    <name type="scientific">Streptomyces phage Aaronocolus</name>
    <dbReference type="NCBI Taxonomy" id="1690426"/>
    <lineage>
        <taxon>Viruses</taxon>
        <taxon>Duplodnaviria</taxon>
        <taxon>Heunggongvirae</taxon>
        <taxon>Uroviricota</taxon>
        <taxon>Caudoviricetes</taxon>
        <taxon>Arquatrovirinae</taxon>
        <taxon>Likavirus</taxon>
        <taxon>Likavirus aaronocolus</taxon>
    </lineage>
</organism>
<proteinExistence type="predicted"/>
<gene>
    <name evidence="1" type="ORF">SEA_AARONOCOLUS_70</name>
</gene>
<evidence type="ECO:0000313" key="1">
    <source>
        <dbReference type="EMBL" id="AKY03452.1"/>
    </source>
</evidence>
<reference evidence="1 2" key="1">
    <citation type="submission" date="2015-06" db="EMBL/GenBank/DDBJ databases">
        <authorList>
            <person name="Bond A.M."/>
            <person name="Lara A."/>
            <person name="Barnett S.E."/>
            <person name="Bhuiyan S."/>
            <person name="Layton S.R."/>
            <person name="Donegan-Quick R."/>
            <person name="Benjamin R.C."/>
            <person name="Hughes L.E."/>
            <person name="Bradley K.W."/>
            <person name="Asai D.J."/>
            <person name="Bowman C.A."/>
            <person name="Russell D.A."/>
            <person name="Pope W.H."/>
            <person name="Jacobs-Sera D."/>
            <person name="Hendrix R.W."/>
            <person name="Hatfull G.F."/>
        </authorList>
    </citation>
    <scope>NUCLEOTIDE SEQUENCE [LARGE SCALE GENOMIC DNA]</scope>
</reference>
<accession>A0A0K1Y8P1</accession>
<protein>
    <submittedName>
        <fullName evidence="1">Uncharacterized protein</fullName>
    </submittedName>
</protein>
<sequence>MNVDIDTLVEYADNALVRPSDASFWDERCYTTHVPVIGWADRGDDILEESNYHAAKSLIEGAAEDPEHWFEGSAGHWLVGSLEQVWVQVYETRPECNTIGCDEESEELATYTRTGGEATYCADHALTLRYSDIAEMLGAEFEDLPRDFTAAFIEAVEIQEALKDYPILDESDYSEREWERFESNCTEALGEAQREYADDTLEEENAIENAIFEESALSDLFGYEANAEVSWERVAEIYAEYRDAYFLEKAYEVYRWNYLGYNPNQLTLDIPA</sequence>
<name>A0A0K1Y8P1_9CAUD</name>